<dbReference type="InterPro" id="IPR050628">
    <property type="entry name" value="SNF2_RAD54_helicase_TF"/>
</dbReference>
<name>A0A395IWH8_9HELO</name>
<dbReference type="PANTHER" id="PTHR45626:SF51">
    <property type="entry name" value="SNF2-RELATED DOMAIN-CONTAINING PROTEIN"/>
    <property type="match status" value="1"/>
</dbReference>
<dbReference type="OrthoDB" id="2801544at2759"/>
<evidence type="ECO:0000313" key="5">
    <source>
        <dbReference type="EMBL" id="RAL64655.1"/>
    </source>
</evidence>
<dbReference type="InterPro" id="IPR000330">
    <property type="entry name" value="SNF2_N"/>
</dbReference>
<evidence type="ECO:0000256" key="1">
    <source>
        <dbReference type="ARBA" id="ARBA00022741"/>
    </source>
</evidence>
<keyword evidence="3" id="KW-0067">ATP-binding</keyword>
<dbReference type="Gene3D" id="3.40.50.10810">
    <property type="entry name" value="Tandem AAA-ATPase domain"/>
    <property type="match status" value="1"/>
</dbReference>
<proteinExistence type="predicted"/>
<evidence type="ECO:0000256" key="3">
    <source>
        <dbReference type="ARBA" id="ARBA00022840"/>
    </source>
</evidence>
<dbReference type="Pfam" id="PF00176">
    <property type="entry name" value="SNF2-rel_dom"/>
    <property type="match status" value="1"/>
</dbReference>
<evidence type="ECO:0000256" key="2">
    <source>
        <dbReference type="ARBA" id="ARBA00022801"/>
    </source>
</evidence>
<reference evidence="5 6" key="1">
    <citation type="submission" date="2018-06" db="EMBL/GenBank/DDBJ databases">
        <title>Genome Sequence of the Brown Rot Fungal Pathogen Monilinia fructigena.</title>
        <authorList>
            <person name="Landi L."/>
            <person name="De Miccolis Angelini R.M."/>
            <person name="Pollastro S."/>
            <person name="Abate D."/>
            <person name="Faretra F."/>
            <person name="Romanazzi G."/>
        </authorList>
    </citation>
    <scope>NUCLEOTIDE SEQUENCE [LARGE SCALE GENOMIC DNA]</scope>
    <source>
        <strain evidence="5 6">Mfrg269</strain>
    </source>
</reference>
<keyword evidence="1" id="KW-0547">Nucleotide-binding</keyword>
<dbReference type="PANTHER" id="PTHR45626">
    <property type="entry name" value="TRANSCRIPTION TERMINATION FACTOR 2-RELATED"/>
    <property type="match status" value="1"/>
</dbReference>
<evidence type="ECO:0000313" key="6">
    <source>
        <dbReference type="Proteomes" id="UP000249056"/>
    </source>
</evidence>
<comment type="caution">
    <text evidence="5">The sequence shown here is derived from an EMBL/GenBank/DDBJ whole genome shotgun (WGS) entry which is preliminary data.</text>
</comment>
<dbReference type="GO" id="GO:0005524">
    <property type="term" value="F:ATP binding"/>
    <property type="evidence" value="ECO:0007669"/>
    <property type="project" value="UniProtKB-KW"/>
</dbReference>
<keyword evidence="2" id="KW-0378">Hydrolase</keyword>
<gene>
    <name evidence="5" type="ORF">DID88_001688</name>
</gene>
<feature type="domain" description="SNF2 N-terminal" evidence="4">
    <location>
        <begin position="4"/>
        <end position="411"/>
    </location>
</feature>
<dbReference type="GO" id="GO:0006281">
    <property type="term" value="P:DNA repair"/>
    <property type="evidence" value="ECO:0007669"/>
    <property type="project" value="TreeGrafter"/>
</dbReference>
<dbReference type="Proteomes" id="UP000249056">
    <property type="component" value="Unassembled WGS sequence"/>
</dbReference>
<sequence length="577" mass="66145">MYPYQCRTAAMMLQREAQQTYLLDPRLRKIKDQAGNDFYIDRSVNVCFREPRLYESPRGGICAESMGLGKTLICLALILSTNHLSSQIPVEYSVGSIPVRSTTGSLLDMAASTIGRLGIPWESLLREVESEQGTELNQVRQALNRGRGYYWYTPDQPQGETFKPANEPRKIWLTKATLVVIPPNLIPQWVLEIEKHTTGLKYLVMDDLVAPLPAVENLLTYDIIFFSKERFNKDSKLDHTPLKDLHFKRLITEECDGFANSKSDSTDGMISIDFLHLDARWIVLGTPTQCLYGSDADSSVNDSFPDLSLSPDTYTIQQKLFIEQERMDLEKLGNILKLYLKARPWADAKAQSDQAFWRSLVIEPRYDREIGGDTHLIKSTLKGIMIRHMTEDINEELSLPPLHKKIVYLNGCFQDKLSLNLFSMMIVINAVTSERKGMDYLFHPKSKAALQNLVSNLREASFTWSEFTATMIENSLKTARKFLEKDNLDPRDKNLLEKAIQVGNLALSNSIFTAVSRTHEMAMYIRNYLHRNIRCAWALDWQDRDPTLMGASQLINAKELFISRENNNKLWEYNFNN</sequence>
<organism evidence="5 6">
    <name type="scientific">Monilinia fructigena</name>
    <dbReference type="NCBI Taxonomy" id="38457"/>
    <lineage>
        <taxon>Eukaryota</taxon>
        <taxon>Fungi</taxon>
        <taxon>Dikarya</taxon>
        <taxon>Ascomycota</taxon>
        <taxon>Pezizomycotina</taxon>
        <taxon>Leotiomycetes</taxon>
        <taxon>Helotiales</taxon>
        <taxon>Sclerotiniaceae</taxon>
        <taxon>Monilinia</taxon>
    </lineage>
</organism>
<dbReference type="AlphaFoldDB" id="A0A395IWH8"/>
<dbReference type="SUPFAM" id="SSF52540">
    <property type="entry name" value="P-loop containing nucleoside triphosphate hydrolases"/>
    <property type="match status" value="1"/>
</dbReference>
<accession>A0A395IWH8</accession>
<dbReference type="InterPro" id="IPR027417">
    <property type="entry name" value="P-loop_NTPase"/>
</dbReference>
<keyword evidence="6" id="KW-1185">Reference proteome</keyword>
<evidence type="ECO:0000259" key="4">
    <source>
        <dbReference type="Pfam" id="PF00176"/>
    </source>
</evidence>
<dbReference type="GO" id="GO:0008094">
    <property type="term" value="F:ATP-dependent activity, acting on DNA"/>
    <property type="evidence" value="ECO:0007669"/>
    <property type="project" value="TreeGrafter"/>
</dbReference>
<dbReference type="EMBL" id="QKRW01000013">
    <property type="protein sequence ID" value="RAL64655.1"/>
    <property type="molecule type" value="Genomic_DNA"/>
</dbReference>
<dbReference type="GO" id="GO:0005634">
    <property type="term" value="C:nucleus"/>
    <property type="evidence" value="ECO:0007669"/>
    <property type="project" value="TreeGrafter"/>
</dbReference>
<protein>
    <recommendedName>
        <fullName evidence="4">SNF2 N-terminal domain-containing protein</fullName>
    </recommendedName>
</protein>
<dbReference type="InterPro" id="IPR038718">
    <property type="entry name" value="SNF2-like_sf"/>
</dbReference>
<dbReference type="GO" id="GO:0016787">
    <property type="term" value="F:hydrolase activity"/>
    <property type="evidence" value="ECO:0007669"/>
    <property type="project" value="UniProtKB-KW"/>
</dbReference>